<sequence length="131" mass="14966">MKVQGWLFLLCGIFFAAADIVYWFWSREPVGTTAMAISTGFAFMVGYYLMFTARRIGDQPEDDKQGEISDGAGELGFFPPHSWWPLFVCLATALTFFGFVIGWWLFMIGVFAVIMSMIGFVFQYYRGNFSH</sequence>
<keyword evidence="6 10" id="KW-1278">Translocase</keyword>
<keyword evidence="5 11" id="KW-0812">Transmembrane</keyword>
<dbReference type="STRING" id="504805.SAMN05421505_1723"/>
<feature type="transmembrane region" description="Helical" evidence="11">
    <location>
        <begin position="7"/>
        <end position="25"/>
    </location>
</feature>
<evidence type="ECO:0000256" key="5">
    <source>
        <dbReference type="ARBA" id="ARBA00022692"/>
    </source>
</evidence>
<evidence type="ECO:0000313" key="12">
    <source>
        <dbReference type="EMBL" id="SDI57035.1"/>
    </source>
</evidence>
<evidence type="ECO:0000256" key="7">
    <source>
        <dbReference type="ARBA" id="ARBA00022989"/>
    </source>
</evidence>
<comment type="subunit">
    <text evidence="10">Associates with subunits I, II and III to form cytochrome c oxidase.</text>
</comment>
<dbReference type="GO" id="GO:0004129">
    <property type="term" value="F:cytochrome-c oxidase activity"/>
    <property type="evidence" value="ECO:0007669"/>
    <property type="project" value="UniProtKB-EC"/>
</dbReference>
<keyword evidence="13" id="KW-1185">Reference proteome</keyword>
<reference evidence="12 13" key="1">
    <citation type="submission" date="2016-10" db="EMBL/GenBank/DDBJ databases">
        <authorList>
            <person name="de Groot N.N."/>
        </authorList>
    </citation>
    <scope>NUCLEOTIDE SEQUENCE [LARGE SCALE GENOMIC DNA]</scope>
    <source>
        <strain evidence="12 13">CPCC 201354</strain>
    </source>
</reference>
<dbReference type="EMBL" id="FNCN01000072">
    <property type="protein sequence ID" value="SDI57035.1"/>
    <property type="molecule type" value="Genomic_DNA"/>
</dbReference>
<dbReference type="EC" id="7.1.1.9" evidence="10"/>
<comment type="similarity">
    <text evidence="3 10">Belongs to the cytochrome c oxidase bacterial subunit CtaF family.</text>
</comment>
<dbReference type="GO" id="GO:0022900">
    <property type="term" value="P:electron transport chain"/>
    <property type="evidence" value="ECO:0007669"/>
    <property type="project" value="InterPro"/>
</dbReference>
<comment type="function">
    <text evidence="1 10">Part of cytochrome c oxidase, its function is unknown.</text>
</comment>
<keyword evidence="7 11" id="KW-1133">Transmembrane helix</keyword>
<dbReference type="GO" id="GO:0005886">
    <property type="term" value="C:plasma membrane"/>
    <property type="evidence" value="ECO:0007669"/>
    <property type="project" value="UniProtKB-SubCell"/>
</dbReference>
<dbReference type="PIRSF" id="PIRSF017385">
    <property type="entry name" value="CtaF"/>
    <property type="match status" value="1"/>
</dbReference>
<protein>
    <recommendedName>
        <fullName evidence="10">Cytochrome c oxidase polypeptide 4</fullName>
        <ecNumber evidence="10">7.1.1.9</ecNumber>
    </recommendedName>
    <alternativeName>
        <fullName evidence="10">Cytochrome aa3 subunit 4</fullName>
    </alternativeName>
    <alternativeName>
        <fullName evidence="10">Cytochrome c oxidase polypeptide IV</fullName>
    </alternativeName>
</protein>
<feature type="transmembrane region" description="Helical" evidence="11">
    <location>
        <begin position="31"/>
        <end position="50"/>
    </location>
</feature>
<dbReference type="OrthoDB" id="5244617at2"/>
<dbReference type="InterPro" id="IPR021050">
    <property type="entry name" value="Cyt_c_oxidase_su4_actinobac"/>
</dbReference>
<accession>A0A1G8LN45</accession>
<dbReference type="RefSeq" id="WP_093176357.1">
    <property type="nucleotide sequence ID" value="NZ_FNCN01000072.1"/>
</dbReference>
<keyword evidence="4 10" id="KW-1003">Cell membrane</keyword>
<evidence type="ECO:0000256" key="8">
    <source>
        <dbReference type="ARBA" id="ARBA00023136"/>
    </source>
</evidence>
<dbReference type="Proteomes" id="UP000198923">
    <property type="component" value="Unassembled WGS sequence"/>
</dbReference>
<proteinExistence type="inferred from homology"/>
<evidence type="ECO:0000256" key="10">
    <source>
        <dbReference type="PIRNR" id="PIRNR017385"/>
    </source>
</evidence>
<evidence type="ECO:0000256" key="9">
    <source>
        <dbReference type="ARBA" id="ARBA00047816"/>
    </source>
</evidence>
<evidence type="ECO:0000256" key="4">
    <source>
        <dbReference type="ARBA" id="ARBA00022475"/>
    </source>
</evidence>
<name>A0A1G8LN45_9ACTN</name>
<evidence type="ECO:0000256" key="1">
    <source>
        <dbReference type="ARBA" id="ARBA00002536"/>
    </source>
</evidence>
<dbReference type="AlphaFoldDB" id="A0A1G8LN45"/>
<evidence type="ECO:0000256" key="6">
    <source>
        <dbReference type="ARBA" id="ARBA00022967"/>
    </source>
</evidence>
<evidence type="ECO:0000256" key="2">
    <source>
        <dbReference type="ARBA" id="ARBA00004651"/>
    </source>
</evidence>
<evidence type="ECO:0000256" key="11">
    <source>
        <dbReference type="SAM" id="Phobius"/>
    </source>
</evidence>
<organism evidence="12 13">
    <name type="scientific">Sinosporangium album</name>
    <dbReference type="NCBI Taxonomy" id="504805"/>
    <lineage>
        <taxon>Bacteria</taxon>
        <taxon>Bacillati</taxon>
        <taxon>Actinomycetota</taxon>
        <taxon>Actinomycetes</taxon>
        <taxon>Streptosporangiales</taxon>
        <taxon>Streptosporangiaceae</taxon>
        <taxon>Sinosporangium</taxon>
    </lineage>
</organism>
<gene>
    <name evidence="12" type="ORF">SAMN05421505_1723</name>
</gene>
<dbReference type="Pfam" id="PF12270">
    <property type="entry name" value="Cyt_c_ox_IV"/>
    <property type="match status" value="1"/>
</dbReference>
<evidence type="ECO:0000256" key="3">
    <source>
        <dbReference type="ARBA" id="ARBA00006870"/>
    </source>
</evidence>
<feature type="transmembrane region" description="Helical" evidence="11">
    <location>
        <begin position="107"/>
        <end position="125"/>
    </location>
</feature>
<comment type="subcellular location">
    <subcellularLocation>
        <location evidence="2">Cell membrane</location>
        <topology evidence="2">Multi-pass membrane protein</topology>
    </subcellularLocation>
</comment>
<comment type="catalytic activity">
    <reaction evidence="9 10">
        <text>4 Fe(II)-[cytochrome c] + O2 + 8 H(+)(in) = 4 Fe(III)-[cytochrome c] + 2 H2O + 4 H(+)(out)</text>
        <dbReference type="Rhea" id="RHEA:11436"/>
        <dbReference type="Rhea" id="RHEA-COMP:10350"/>
        <dbReference type="Rhea" id="RHEA-COMP:14399"/>
        <dbReference type="ChEBI" id="CHEBI:15377"/>
        <dbReference type="ChEBI" id="CHEBI:15378"/>
        <dbReference type="ChEBI" id="CHEBI:15379"/>
        <dbReference type="ChEBI" id="CHEBI:29033"/>
        <dbReference type="ChEBI" id="CHEBI:29034"/>
        <dbReference type="EC" id="7.1.1.9"/>
    </reaction>
</comment>
<evidence type="ECO:0000313" key="13">
    <source>
        <dbReference type="Proteomes" id="UP000198923"/>
    </source>
</evidence>
<keyword evidence="8 10" id="KW-0472">Membrane</keyword>